<organism evidence="2 3">
    <name type="scientific">Megaselia scalaris</name>
    <name type="common">Humpbacked fly</name>
    <name type="synonym">Phora scalaris</name>
    <dbReference type="NCBI Taxonomy" id="36166"/>
    <lineage>
        <taxon>Eukaryota</taxon>
        <taxon>Metazoa</taxon>
        <taxon>Ecdysozoa</taxon>
        <taxon>Arthropoda</taxon>
        <taxon>Hexapoda</taxon>
        <taxon>Insecta</taxon>
        <taxon>Pterygota</taxon>
        <taxon>Neoptera</taxon>
        <taxon>Endopterygota</taxon>
        <taxon>Diptera</taxon>
        <taxon>Brachycera</taxon>
        <taxon>Muscomorpha</taxon>
        <taxon>Platypezoidea</taxon>
        <taxon>Phoridae</taxon>
        <taxon>Megaseliini</taxon>
        <taxon>Megaselia</taxon>
    </lineage>
</organism>
<feature type="compositionally biased region" description="Low complexity" evidence="1">
    <location>
        <begin position="50"/>
        <end position="75"/>
    </location>
</feature>
<reference evidence="2" key="2">
    <citation type="submission" date="2015-06" db="UniProtKB">
        <authorList>
            <consortium name="EnsemblMetazoa"/>
        </authorList>
    </citation>
    <scope>IDENTIFICATION</scope>
</reference>
<protein>
    <submittedName>
        <fullName evidence="2">Uncharacterized protein</fullName>
    </submittedName>
</protein>
<feature type="compositionally biased region" description="Polar residues" evidence="1">
    <location>
        <begin position="10"/>
        <end position="30"/>
    </location>
</feature>
<dbReference type="HOGENOM" id="CLU_1745145_0_0_1"/>
<feature type="compositionally biased region" description="Polar residues" evidence="1">
    <location>
        <begin position="37"/>
        <end position="49"/>
    </location>
</feature>
<dbReference type="STRING" id="36166.T1GPM4"/>
<evidence type="ECO:0000256" key="1">
    <source>
        <dbReference type="SAM" id="MobiDB-lite"/>
    </source>
</evidence>
<name>T1GPM4_MEGSC</name>
<accession>T1GPM4</accession>
<feature type="region of interest" description="Disordered" evidence="1">
    <location>
        <begin position="1"/>
        <end position="75"/>
    </location>
</feature>
<evidence type="ECO:0000313" key="3">
    <source>
        <dbReference type="Proteomes" id="UP000015102"/>
    </source>
</evidence>
<keyword evidence="3" id="KW-1185">Reference proteome</keyword>
<dbReference type="AlphaFoldDB" id="T1GPM4"/>
<dbReference type="Proteomes" id="UP000015102">
    <property type="component" value="Unassembled WGS sequence"/>
</dbReference>
<proteinExistence type="predicted"/>
<reference evidence="3" key="1">
    <citation type="submission" date="2013-02" db="EMBL/GenBank/DDBJ databases">
        <authorList>
            <person name="Hughes D."/>
        </authorList>
    </citation>
    <scope>NUCLEOTIDE SEQUENCE</scope>
    <source>
        <strain>Durham</strain>
        <strain evidence="3">NC isolate 2 -- Noor lab</strain>
    </source>
</reference>
<sequence>KIQKLKILLGNSSVKRGTPSESYHTDSNPSTGGGGSNLSDVGTNVDSNNQQQTIHSQQQAEQCVPSQQDQQQQCDEVQIVSHHQHVTQIHQPTTQMTHITFVDDESSCDSRWADGDISDVLIKTLADAHANTNTKLDLIHEMFRKPPVSI</sequence>
<dbReference type="EnsemblMetazoa" id="MESCA005558-RA">
    <property type="protein sequence ID" value="MESCA005558-PA"/>
    <property type="gene ID" value="MESCA005558"/>
</dbReference>
<dbReference type="EMBL" id="CAQQ02056467">
    <property type="status" value="NOT_ANNOTATED_CDS"/>
    <property type="molecule type" value="Genomic_DNA"/>
</dbReference>
<dbReference type="EMBL" id="CAQQ02056468">
    <property type="status" value="NOT_ANNOTATED_CDS"/>
    <property type="molecule type" value="Genomic_DNA"/>
</dbReference>
<evidence type="ECO:0000313" key="2">
    <source>
        <dbReference type="EnsemblMetazoa" id="MESCA005558-PA"/>
    </source>
</evidence>